<proteinExistence type="predicted"/>
<dbReference type="EMBL" id="KB932206">
    <property type="protein sequence ID" value="KCV69771.1"/>
    <property type="molecule type" value="Genomic_DNA"/>
</dbReference>
<name>A0A058Z6M1_FONAL</name>
<protein>
    <submittedName>
        <fullName evidence="2">Uncharacterized protein</fullName>
    </submittedName>
</protein>
<feature type="compositionally biased region" description="Low complexity" evidence="1">
    <location>
        <begin position="38"/>
        <end position="48"/>
    </location>
</feature>
<feature type="compositionally biased region" description="Gly residues" evidence="1">
    <location>
        <begin position="24"/>
        <end position="37"/>
    </location>
</feature>
<dbReference type="AlphaFoldDB" id="A0A058Z6M1"/>
<accession>A0A058Z6M1</accession>
<feature type="region of interest" description="Disordered" evidence="1">
    <location>
        <begin position="87"/>
        <end position="108"/>
    </location>
</feature>
<dbReference type="Proteomes" id="UP000030693">
    <property type="component" value="Unassembled WGS sequence"/>
</dbReference>
<dbReference type="GeneID" id="20528905"/>
<reference evidence="2" key="1">
    <citation type="submission" date="2013-04" db="EMBL/GenBank/DDBJ databases">
        <title>The Genome Sequence of Fonticula alba ATCC 38817.</title>
        <authorList>
            <consortium name="The Broad Institute Genomics Platform"/>
            <person name="Russ C."/>
            <person name="Cuomo C."/>
            <person name="Burger G."/>
            <person name="Gray M.W."/>
            <person name="Holland P.W.H."/>
            <person name="King N."/>
            <person name="Lang F.B.F."/>
            <person name="Roger A.J."/>
            <person name="Ruiz-Trillo I."/>
            <person name="Brown M."/>
            <person name="Walker B."/>
            <person name="Young S."/>
            <person name="Zeng Q."/>
            <person name="Gargeya S."/>
            <person name="Fitzgerald M."/>
            <person name="Haas B."/>
            <person name="Abouelleil A."/>
            <person name="Allen A.W."/>
            <person name="Alvarado L."/>
            <person name="Arachchi H.M."/>
            <person name="Berlin A.M."/>
            <person name="Chapman S.B."/>
            <person name="Gainer-Dewar J."/>
            <person name="Goldberg J."/>
            <person name="Griggs A."/>
            <person name="Gujja S."/>
            <person name="Hansen M."/>
            <person name="Howarth C."/>
            <person name="Imamovic A."/>
            <person name="Ireland A."/>
            <person name="Larimer J."/>
            <person name="McCowan C."/>
            <person name="Murphy C."/>
            <person name="Pearson M."/>
            <person name="Poon T.W."/>
            <person name="Priest M."/>
            <person name="Roberts A."/>
            <person name="Saif S."/>
            <person name="Shea T."/>
            <person name="Sisk P."/>
            <person name="Sykes S."/>
            <person name="Wortman J."/>
            <person name="Nusbaum C."/>
            <person name="Birren B."/>
        </authorList>
    </citation>
    <scope>NUCLEOTIDE SEQUENCE [LARGE SCALE GENOMIC DNA]</scope>
    <source>
        <strain evidence="2">ATCC 38817</strain>
    </source>
</reference>
<sequence length="108" mass="11165">MHPAHGGPKPGAARAPFLRPSGAGAVGHGPAGAGAAAGAGRPAAWWHGSTHTRAPDRPGLETSPGRRPVKVSWKGASKVEVFDQRDRVDLPPEYRQGPFFGPVPPRPG</sequence>
<evidence type="ECO:0000313" key="2">
    <source>
        <dbReference type="EMBL" id="KCV69771.1"/>
    </source>
</evidence>
<evidence type="ECO:0000256" key="1">
    <source>
        <dbReference type="SAM" id="MobiDB-lite"/>
    </source>
</evidence>
<dbReference type="RefSeq" id="XP_009496336.1">
    <property type="nucleotide sequence ID" value="XM_009498061.1"/>
</dbReference>
<evidence type="ECO:0000313" key="3">
    <source>
        <dbReference type="Proteomes" id="UP000030693"/>
    </source>
</evidence>
<keyword evidence="3" id="KW-1185">Reference proteome</keyword>
<feature type="region of interest" description="Disordered" evidence="1">
    <location>
        <begin position="1"/>
        <end position="71"/>
    </location>
</feature>
<gene>
    <name evidence="2" type="ORF">H696_04180</name>
</gene>
<organism evidence="2">
    <name type="scientific">Fonticula alba</name>
    <name type="common">Slime mold</name>
    <dbReference type="NCBI Taxonomy" id="691883"/>
    <lineage>
        <taxon>Eukaryota</taxon>
        <taxon>Rotosphaerida</taxon>
        <taxon>Fonticulaceae</taxon>
        <taxon>Fonticula</taxon>
    </lineage>
</organism>